<sequence>MTFNVTNTAGTNYTLGTMVNSTPNQSAWATTLTVPATIADATGYNITCHADNATDEQGAANHANDVTIDGTNPDCFLTGDHKTIPWKGIIEITWVSSDAVQLTSTAVTIDGPQDQTTASYTDTNRSVTLGSQDTPYIGDWTVSITGTDRSANTCTDTYTFKSYLPDGEIWEAGEPAAPKDTGKILLLLGIVGVVVYFAFIKKR</sequence>
<accession>A0A0F9EUI6</accession>
<name>A0A0F9EUI6_9ZZZZ</name>
<evidence type="ECO:0000313" key="2">
    <source>
        <dbReference type="EMBL" id="KKL48645.1"/>
    </source>
</evidence>
<keyword evidence="1" id="KW-1133">Transmembrane helix</keyword>
<proteinExistence type="predicted"/>
<dbReference type="AlphaFoldDB" id="A0A0F9EUI6"/>
<organism evidence="2">
    <name type="scientific">marine sediment metagenome</name>
    <dbReference type="NCBI Taxonomy" id="412755"/>
    <lineage>
        <taxon>unclassified sequences</taxon>
        <taxon>metagenomes</taxon>
        <taxon>ecological metagenomes</taxon>
    </lineage>
</organism>
<comment type="caution">
    <text evidence="2">The sequence shown here is derived from an EMBL/GenBank/DDBJ whole genome shotgun (WGS) entry which is preliminary data.</text>
</comment>
<dbReference type="EMBL" id="LAZR01033245">
    <property type="protein sequence ID" value="KKL48645.1"/>
    <property type="molecule type" value="Genomic_DNA"/>
</dbReference>
<keyword evidence="1" id="KW-0472">Membrane</keyword>
<gene>
    <name evidence="2" type="ORF">LCGC14_2323450</name>
</gene>
<feature type="transmembrane region" description="Helical" evidence="1">
    <location>
        <begin position="184"/>
        <end position="200"/>
    </location>
</feature>
<reference evidence="2" key="1">
    <citation type="journal article" date="2015" name="Nature">
        <title>Complex archaea that bridge the gap between prokaryotes and eukaryotes.</title>
        <authorList>
            <person name="Spang A."/>
            <person name="Saw J.H."/>
            <person name="Jorgensen S.L."/>
            <person name="Zaremba-Niedzwiedzka K."/>
            <person name="Martijn J."/>
            <person name="Lind A.E."/>
            <person name="van Eijk R."/>
            <person name="Schleper C."/>
            <person name="Guy L."/>
            <person name="Ettema T.J."/>
        </authorList>
    </citation>
    <scope>NUCLEOTIDE SEQUENCE</scope>
</reference>
<evidence type="ECO:0000256" key="1">
    <source>
        <dbReference type="SAM" id="Phobius"/>
    </source>
</evidence>
<keyword evidence="1" id="KW-0812">Transmembrane</keyword>
<protein>
    <submittedName>
        <fullName evidence="2">Uncharacterized protein</fullName>
    </submittedName>
</protein>